<dbReference type="Proteomes" id="UP000225320">
    <property type="component" value="Unassembled WGS sequence"/>
</dbReference>
<accession>A0A2B7VPQ5</accession>
<dbReference type="RefSeq" id="WP_098643625.1">
    <property type="nucleotide sequence ID" value="NZ_NVFS01000091.1"/>
</dbReference>
<sequence>MGLKKLSDIKKYENAGILVKFLKEEYVNSLIEGKLFMNRLGFFIDLEKKKNSKGQGDKYEGAFVEHVEQGYLISPETNEVLATFKKGTTTRRYENVKKVPVFCCTIFNSSDLHVVSETDSSVSVQVKLSEGHKENFLKDFGEKAVVLPNYFLDKIVEALTREKLEGCYGSVQYVDFSVGSEERKTAFNKASYDMFFWKDKYFEYQKEYRIAITNKFVEDYFEFLIGDINKKTYVMDTTEFFEEFTWEFPK</sequence>
<protein>
    <submittedName>
        <fullName evidence="1">Uncharacterized protein</fullName>
    </submittedName>
</protein>
<evidence type="ECO:0000313" key="2">
    <source>
        <dbReference type="Proteomes" id="UP000225320"/>
    </source>
</evidence>
<evidence type="ECO:0000313" key="1">
    <source>
        <dbReference type="EMBL" id="PGG86355.1"/>
    </source>
</evidence>
<name>A0A2B7VPQ5_9BACI</name>
<dbReference type="AlphaFoldDB" id="A0A2B7VPQ5"/>
<organism evidence="1 2">
    <name type="scientific">Bacillus toyonensis</name>
    <dbReference type="NCBI Taxonomy" id="155322"/>
    <lineage>
        <taxon>Bacteria</taxon>
        <taxon>Bacillati</taxon>
        <taxon>Bacillota</taxon>
        <taxon>Bacilli</taxon>
        <taxon>Bacillales</taxon>
        <taxon>Bacillaceae</taxon>
        <taxon>Bacillus</taxon>
        <taxon>Bacillus cereus group</taxon>
    </lineage>
</organism>
<comment type="caution">
    <text evidence="1">The sequence shown here is derived from an EMBL/GenBank/DDBJ whole genome shotgun (WGS) entry which is preliminary data.</text>
</comment>
<reference evidence="1 2" key="1">
    <citation type="submission" date="2017-09" db="EMBL/GenBank/DDBJ databases">
        <title>Large-scale bioinformatics analysis of Bacillus genomes uncovers conserved roles of natural products in bacterial physiology.</title>
        <authorList>
            <consortium name="Agbiome Team Llc"/>
            <person name="Bleich R.M."/>
            <person name="Grubbs K.J."/>
            <person name="Santa Maria K.C."/>
            <person name="Allen S.E."/>
            <person name="Farag S."/>
            <person name="Shank E.A."/>
            <person name="Bowers A."/>
        </authorList>
    </citation>
    <scope>NUCLEOTIDE SEQUENCE [LARGE SCALE GENOMIC DNA]</scope>
    <source>
        <strain evidence="1 2">AFS094862</strain>
    </source>
</reference>
<dbReference type="EMBL" id="NVOI01000096">
    <property type="protein sequence ID" value="PGG86355.1"/>
    <property type="molecule type" value="Genomic_DNA"/>
</dbReference>
<proteinExistence type="predicted"/>
<gene>
    <name evidence="1" type="ORF">CON73_23655</name>
</gene>